<dbReference type="Pfam" id="PF00216">
    <property type="entry name" value="Bac_DNA_binding"/>
    <property type="match status" value="1"/>
</dbReference>
<dbReference type="InterPro" id="IPR000119">
    <property type="entry name" value="Hist_DNA-bd"/>
</dbReference>
<evidence type="ECO:0000256" key="4">
    <source>
        <dbReference type="RuleBase" id="RU003939"/>
    </source>
</evidence>
<keyword evidence="3 5" id="KW-0238">DNA-binding</keyword>
<dbReference type="GO" id="GO:0003677">
    <property type="term" value="F:DNA binding"/>
    <property type="evidence" value="ECO:0007669"/>
    <property type="project" value="UniProtKB-KW"/>
</dbReference>
<sequence length="93" mass="9802">MRTKKELIDALAELTQQPKNVTEAFVDALGDALRESLAKGDEVVLPGVGKFSVKAKAAKTGRNPRTGEAIQIAARKAPAFSAAKVLKDAVDAK</sequence>
<dbReference type="InterPro" id="IPR010992">
    <property type="entry name" value="IHF-like_DNA-bd_dom_sf"/>
</dbReference>
<dbReference type="CDD" id="cd13831">
    <property type="entry name" value="HU"/>
    <property type="match status" value="1"/>
</dbReference>
<dbReference type="Proteomes" id="UP000277294">
    <property type="component" value="Unassembled WGS sequence"/>
</dbReference>
<comment type="similarity">
    <text evidence="1 4">Belongs to the bacterial histone-like protein family.</text>
</comment>
<name>A0A3P4B375_9BURK</name>
<organism evidence="5 6">
    <name type="scientific">Pigmentiphaga humi</name>
    <dbReference type="NCBI Taxonomy" id="2478468"/>
    <lineage>
        <taxon>Bacteria</taxon>
        <taxon>Pseudomonadati</taxon>
        <taxon>Pseudomonadota</taxon>
        <taxon>Betaproteobacteria</taxon>
        <taxon>Burkholderiales</taxon>
        <taxon>Alcaligenaceae</taxon>
        <taxon>Pigmentiphaga</taxon>
    </lineage>
</organism>
<dbReference type="PANTHER" id="PTHR33175:SF3">
    <property type="entry name" value="DNA-BINDING PROTEIN HU-BETA"/>
    <property type="match status" value="1"/>
</dbReference>
<dbReference type="GO" id="GO:0030527">
    <property type="term" value="F:structural constituent of chromatin"/>
    <property type="evidence" value="ECO:0007669"/>
    <property type="project" value="InterPro"/>
</dbReference>
<gene>
    <name evidence="5" type="primary">hupB_1</name>
    <name evidence="5" type="ORF">PIGHUM_02433</name>
</gene>
<accession>A0A3P4B375</accession>
<evidence type="ECO:0000313" key="5">
    <source>
        <dbReference type="EMBL" id="VCU70361.1"/>
    </source>
</evidence>
<dbReference type="SUPFAM" id="SSF47729">
    <property type="entry name" value="IHF-like DNA-binding proteins"/>
    <property type="match status" value="1"/>
</dbReference>
<dbReference type="PANTHER" id="PTHR33175">
    <property type="entry name" value="DNA-BINDING PROTEIN HU"/>
    <property type="match status" value="1"/>
</dbReference>
<evidence type="ECO:0000256" key="2">
    <source>
        <dbReference type="ARBA" id="ARBA00023067"/>
    </source>
</evidence>
<keyword evidence="6" id="KW-1185">Reference proteome</keyword>
<dbReference type="GO" id="GO:0030261">
    <property type="term" value="P:chromosome condensation"/>
    <property type="evidence" value="ECO:0007669"/>
    <property type="project" value="UniProtKB-KW"/>
</dbReference>
<protein>
    <submittedName>
        <fullName evidence="5">DNA-binding protein HU-beta</fullName>
    </submittedName>
</protein>
<dbReference type="Gene3D" id="4.10.520.10">
    <property type="entry name" value="IHF-like DNA-binding proteins"/>
    <property type="match status" value="1"/>
</dbReference>
<dbReference type="SMART" id="SM00411">
    <property type="entry name" value="BHL"/>
    <property type="match status" value="1"/>
</dbReference>
<keyword evidence="2" id="KW-0226">DNA condensation</keyword>
<evidence type="ECO:0000256" key="1">
    <source>
        <dbReference type="ARBA" id="ARBA00010529"/>
    </source>
</evidence>
<dbReference type="OrthoDB" id="9799835at2"/>
<dbReference type="AlphaFoldDB" id="A0A3P4B375"/>
<evidence type="ECO:0000256" key="3">
    <source>
        <dbReference type="ARBA" id="ARBA00023125"/>
    </source>
</evidence>
<dbReference type="RefSeq" id="WP_124079871.1">
    <property type="nucleotide sequence ID" value="NZ_UWPJ01000018.1"/>
</dbReference>
<dbReference type="EMBL" id="UWPJ01000018">
    <property type="protein sequence ID" value="VCU70361.1"/>
    <property type="molecule type" value="Genomic_DNA"/>
</dbReference>
<dbReference type="PRINTS" id="PR01727">
    <property type="entry name" value="DNABINDINGHU"/>
</dbReference>
<evidence type="ECO:0000313" key="6">
    <source>
        <dbReference type="Proteomes" id="UP000277294"/>
    </source>
</evidence>
<reference evidence="5 6" key="1">
    <citation type="submission" date="2018-10" db="EMBL/GenBank/DDBJ databases">
        <authorList>
            <person name="Criscuolo A."/>
        </authorList>
    </citation>
    <scope>NUCLEOTIDE SEQUENCE [LARGE SCALE GENOMIC DNA]</scope>
    <source>
        <strain evidence="5">DnA1</strain>
    </source>
</reference>
<proteinExistence type="inferred from homology"/>